<name>A0ABQ8SJ09_PERAM</name>
<keyword evidence="2" id="KW-1185">Reference proteome</keyword>
<gene>
    <name evidence="1" type="ORF">ANN_16449</name>
</gene>
<accession>A0ABQ8SJ09</accession>
<organism evidence="1 2">
    <name type="scientific">Periplaneta americana</name>
    <name type="common">American cockroach</name>
    <name type="synonym">Blatta americana</name>
    <dbReference type="NCBI Taxonomy" id="6978"/>
    <lineage>
        <taxon>Eukaryota</taxon>
        <taxon>Metazoa</taxon>
        <taxon>Ecdysozoa</taxon>
        <taxon>Arthropoda</taxon>
        <taxon>Hexapoda</taxon>
        <taxon>Insecta</taxon>
        <taxon>Pterygota</taxon>
        <taxon>Neoptera</taxon>
        <taxon>Polyneoptera</taxon>
        <taxon>Dictyoptera</taxon>
        <taxon>Blattodea</taxon>
        <taxon>Blattoidea</taxon>
        <taxon>Blattidae</taxon>
        <taxon>Blattinae</taxon>
        <taxon>Periplaneta</taxon>
    </lineage>
</organism>
<dbReference type="EMBL" id="JAJSOF020000027">
    <property type="protein sequence ID" value="KAJ4434129.1"/>
    <property type="molecule type" value="Genomic_DNA"/>
</dbReference>
<comment type="caution">
    <text evidence="1">The sequence shown here is derived from an EMBL/GenBank/DDBJ whole genome shotgun (WGS) entry which is preliminary data.</text>
</comment>
<sequence length="81" mass="9317">MDLREVGYDDRDWINLAQDRDRWRAYKRRGCMTESSNDSYMKALISYICDQKRKVLTGLNASAPPINGANFDAHVTSRDSS</sequence>
<reference evidence="1 2" key="1">
    <citation type="journal article" date="2022" name="Allergy">
        <title>Genome assembly and annotation of Periplaneta americana reveal a comprehensive cockroach allergen profile.</title>
        <authorList>
            <person name="Wang L."/>
            <person name="Xiong Q."/>
            <person name="Saelim N."/>
            <person name="Wang L."/>
            <person name="Nong W."/>
            <person name="Wan A.T."/>
            <person name="Shi M."/>
            <person name="Liu X."/>
            <person name="Cao Q."/>
            <person name="Hui J.H.L."/>
            <person name="Sookrung N."/>
            <person name="Leung T.F."/>
            <person name="Tungtrongchitr A."/>
            <person name="Tsui S.K.W."/>
        </authorList>
    </citation>
    <scope>NUCLEOTIDE SEQUENCE [LARGE SCALE GENOMIC DNA]</scope>
    <source>
        <strain evidence="1">PWHHKU_190912</strain>
    </source>
</reference>
<evidence type="ECO:0000313" key="2">
    <source>
        <dbReference type="Proteomes" id="UP001148838"/>
    </source>
</evidence>
<dbReference type="Proteomes" id="UP001148838">
    <property type="component" value="Unassembled WGS sequence"/>
</dbReference>
<evidence type="ECO:0000313" key="1">
    <source>
        <dbReference type="EMBL" id="KAJ4434129.1"/>
    </source>
</evidence>
<protein>
    <submittedName>
        <fullName evidence="1">Uncharacterized protein</fullName>
    </submittedName>
</protein>
<proteinExistence type="predicted"/>